<sequence>MNHPASHSFSRSPVEEVFCCCTSGSDAEPRSLTIPPPYPGWPPIRDRIRDMIAGAGEVSRINGCMIRYIDLIPVADEKILPGIEVIERLLSGRFRCSLDNTQNDVVLIRTKIPNTEGSVCSIRNRPGNLGWTLIFSMKTGDPARFVSVDSVVSWFDDARAGIHEIFDCIVPEEIVQSLR</sequence>
<proteinExistence type="predicted"/>
<gene>
    <name evidence="1" type="ORF">ASZ90_014989</name>
</gene>
<reference evidence="1" key="1">
    <citation type="journal article" date="2015" name="Proc. Natl. Acad. Sci. U.S.A.">
        <title>Networks of energetic and metabolic interactions define dynamics in microbial communities.</title>
        <authorList>
            <person name="Embree M."/>
            <person name="Liu J.K."/>
            <person name="Al-Bassam M.M."/>
            <person name="Zengler K."/>
        </authorList>
    </citation>
    <scope>NUCLEOTIDE SEQUENCE</scope>
</reference>
<comment type="caution">
    <text evidence="1">The sequence shown here is derived from an EMBL/GenBank/DDBJ whole genome shotgun (WGS) entry which is preliminary data.</text>
</comment>
<accession>A0A0W8F363</accession>
<name>A0A0W8F363_9ZZZZ</name>
<organism evidence="1">
    <name type="scientific">hydrocarbon metagenome</name>
    <dbReference type="NCBI Taxonomy" id="938273"/>
    <lineage>
        <taxon>unclassified sequences</taxon>
        <taxon>metagenomes</taxon>
        <taxon>ecological metagenomes</taxon>
    </lineage>
</organism>
<protein>
    <submittedName>
        <fullName evidence="1">Uncharacterized protein</fullName>
    </submittedName>
</protein>
<dbReference type="AlphaFoldDB" id="A0A0W8F363"/>
<dbReference type="EMBL" id="LNQE01001561">
    <property type="protein sequence ID" value="KUG15352.1"/>
    <property type="molecule type" value="Genomic_DNA"/>
</dbReference>
<evidence type="ECO:0000313" key="1">
    <source>
        <dbReference type="EMBL" id="KUG15352.1"/>
    </source>
</evidence>